<protein>
    <submittedName>
        <fullName evidence="1">Uncharacterized protein</fullName>
    </submittedName>
</protein>
<accession>A0A0E0DB23</accession>
<evidence type="ECO:0000313" key="2">
    <source>
        <dbReference type="Proteomes" id="UP000008021"/>
    </source>
</evidence>
<dbReference type="Gramene" id="OMERI04G03320.1">
    <property type="protein sequence ID" value="OMERI04G03320.1"/>
    <property type="gene ID" value="OMERI04G03320"/>
</dbReference>
<dbReference type="AlphaFoldDB" id="A0A0E0DB23"/>
<dbReference type="Proteomes" id="UP000008021">
    <property type="component" value="Chromosome 4"/>
</dbReference>
<proteinExistence type="predicted"/>
<evidence type="ECO:0000313" key="1">
    <source>
        <dbReference type="EnsemblPlants" id="OMERI04G03320.1"/>
    </source>
</evidence>
<sequence length="209" mass="23034">MAARRPDRELTGDRSRRQIAGVYNFCTMVHACMRWRRDENAGAPLHGARTPSLSPPSYVSAVRRTGEQAAVRCRVRTKGIVMLPRRNTPPQHCERRPRIHDAALAGAAMPNVSPTVFGGAVILLTPWRRRSRGHPRLAGGDLYLTVPSSAHVVIPLTRTVIESGRAILLLVEVCWVNPEKAISVPSCRGMLRIIKTARNVIKLPSSSSL</sequence>
<organism evidence="1">
    <name type="scientific">Oryza meridionalis</name>
    <dbReference type="NCBI Taxonomy" id="40149"/>
    <lineage>
        <taxon>Eukaryota</taxon>
        <taxon>Viridiplantae</taxon>
        <taxon>Streptophyta</taxon>
        <taxon>Embryophyta</taxon>
        <taxon>Tracheophyta</taxon>
        <taxon>Spermatophyta</taxon>
        <taxon>Magnoliopsida</taxon>
        <taxon>Liliopsida</taxon>
        <taxon>Poales</taxon>
        <taxon>Poaceae</taxon>
        <taxon>BOP clade</taxon>
        <taxon>Oryzoideae</taxon>
        <taxon>Oryzeae</taxon>
        <taxon>Oryzinae</taxon>
        <taxon>Oryza</taxon>
    </lineage>
</organism>
<reference evidence="1" key="1">
    <citation type="submission" date="2015-04" db="UniProtKB">
        <authorList>
            <consortium name="EnsemblPlants"/>
        </authorList>
    </citation>
    <scope>IDENTIFICATION</scope>
</reference>
<name>A0A0E0DB23_9ORYZ</name>
<dbReference type="HOGENOM" id="CLU_1362309_0_0_1"/>
<keyword evidence="2" id="KW-1185">Reference proteome</keyword>
<dbReference type="EnsemblPlants" id="OMERI04G03320.1">
    <property type="protein sequence ID" value="OMERI04G03320.1"/>
    <property type="gene ID" value="OMERI04G03320"/>
</dbReference>
<reference evidence="1" key="2">
    <citation type="submission" date="2018-05" db="EMBL/GenBank/DDBJ databases">
        <title>OmerRS3 (Oryza meridionalis Reference Sequence Version 3).</title>
        <authorList>
            <person name="Zhang J."/>
            <person name="Kudrna D."/>
            <person name="Lee S."/>
            <person name="Talag J."/>
            <person name="Welchert J."/>
            <person name="Wing R.A."/>
        </authorList>
    </citation>
    <scope>NUCLEOTIDE SEQUENCE [LARGE SCALE GENOMIC DNA]</scope>
    <source>
        <strain evidence="1">cv. OR44</strain>
    </source>
</reference>